<dbReference type="Proteomes" id="UP001501333">
    <property type="component" value="Unassembled WGS sequence"/>
</dbReference>
<dbReference type="EMBL" id="BAABAO010000005">
    <property type="protein sequence ID" value="GAA4128720.1"/>
    <property type="molecule type" value="Genomic_DNA"/>
</dbReference>
<feature type="chain" id="PRO_5045667095" description="Lipoprotein" evidence="1">
    <location>
        <begin position="21"/>
        <end position="630"/>
    </location>
</feature>
<proteinExistence type="predicted"/>
<comment type="caution">
    <text evidence="2">The sequence shown here is derived from an EMBL/GenBank/DDBJ whole genome shotgun (WGS) entry which is preliminary data.</text>
</comment>
<evidence type="ECO:0008006" key="4">
    <source>
        <dbReference type="Google" id="ProtNLM"/>
    </source>
</evidence>
<sequence length="630" mass="71589">MKQFYTLFLLLAFFLSFGQASPNKYDYFVQFNGSQLSKKVGIDAVLNHPIITKYISKKPDFDLRKYNSIIKLDQKITISGNFLDSVPYYQVTIPIKNKEAVRQYLVEKLGAKEKADSIETGLIKDFGKYAVFTPKDVKKTFAWNDGYLVVFELTKRLPHKSYDLADYSVDNDTLPVESTYEEAVVVEAPQVYGVPEVPNSPKITEPSAKHNEPIMADVPAVPIDAGEEDYLYDGNPFAEHTAEQIEFDRKLAQQQSEIIKSLFENGFTAPNSAKINEQADISIWVDYGGAISSLYSMYNYPFSIFGGYNKFLPMQKNFGNFVKGINLDFYFDNDNARIEEVVEYSKEIADVVSKIGNRKINKNIFNYFPSEKPLGYMSYHINTKAALENIPSLMSEMFQNPSFGKEDVTVITDLISTIVDEEATAKLFDGDLSAFLYDVKDVEVMTKKYGYDENYEEKVTEEKVKKSIPLFSVIFTSTHPTFGDKLLQLGVRKKVLVQNGNYYQIIGPKEYGDLFILKEKDVVVVSNTKDYFKSGNGSFVSETKKDLSKNSLYGKLSIAQTVKAFGQNAKEEDLKRFNRISTQFSDIAMEAPKKLIDNKFKFVLKLNSLKSDKNIILQTLDLADEMMNSK</sequence>
<dbReference type="RefSeq" id="WP_229353709.1">
    <property type="nucleotide sequence ID" value="NZ_BAABAO010000005.1"/>
</dbReference>
<evidence type="ECO:0000313" key="2">
    <source>
        <dbReference type="EMBL" id="GAA4128720.1"/>
    </source>
</evidence>
<organism evidence="2 3">
    <name type="scientific">Flavobacterium chungbukense</name>
    <dbReference type="NCBI Taxonomy" id="877464"/>
    <lineage>
        <taxon>Bacteria</taxon>
        <taxon>Pseudomonadati</taxon>
        <taxon>Bacteroidota</taxon>
        <taxon>Flavobacteriia</taxon>
        <taxon>Flavobacteriales</taxon>
        <taxon>Flavobacteriaceae</taxon>
        <taxon>Flavobacterium</taxon>
    </lineage>
</organism>
<keyword evidence="1" id="KW-0732">Signal</keyword>
<evidence type="ECO:0000256" key="1">
    <source>
        <dbReference type="SAM" id="SignalP"/>
    </source>
</evidence>
<protein>
    <recommendedName>
        <fullName evidence="4">Lipoprotein</fullName>
    </recommendedName>
</protein>
<feature type="signal peptide" evidence="1">
    <location>
        <begin position="1"/>
        <end position="20"/>
    </location>
</feature>
<gene>
    <name evidence="2" type="ORF">GCM10022250_17790</name>
</gene>
<accession>A0ABP7Y0B7</accession>
<evidence type="ECO:0000313" key="3">
    <source>
        <dbReference type="Proteomes" id="UP001501333"/>
    </source>
</evidence>
<keyword evidence="3" id="KW-1185">Reference proteome</keyword>
<reference evidence="3" key="1">
    <citation type="journal article" date="2019" name="Int. J. Syst. Evol. Microbiol.">
        <title>The Global Catalogue of Microorganisms (GCM) 10K type strain sequencing project: providing services to taxonomists for standard genome sequencing and annotation.</title>
        <authorList>
            <consortium name="The Broad Institute Genomics Platform"/>
            <consortium name="The Broad Institute Genome Sequencing Center for Infectious Disease"/>
            <person name="Wu L."/>
            <person name="Ma J."/>
        </authorList>
    </citation>
    <scope>NUCLEOTIDE SEQUENCE [LARGE SCALE GENOMIC DNA]</scope>
    <source>
        <strain evidence="3">JCM 17386</strain>
    </source>
</reference>
<name>A0ABP7Y0B7_9FLAO</name>